<organism evidence="2 3">
    <name type="scientific">Tunturiibacter gelidiferens</name>
    <dbReference type="NCBI Taxonomy" id="3069689"/>
    <lineage>
        <taxon>Bacteria</taxon>
        <taxon>Pseudomonadati</taxon>
        <taxon>Acidobacteriota</taxon>
        <taxon>Terriglobia</taxon>
        <taxon>Terriglobales</taxon>
        <taxon>Acidobacteriaceae</taxon>
        <taxon>Tunturiibacter</taxon>
    </lineage>
</organism>
<name>A0A9X0QFL3_9BACT</name>
<gene>
    <name evidence="2" type="ORF">HDF14_002947</name>
</gene>
<dbReference type="AlphaFoldDB" id="A0A9X0QFL3"/>
<evidence type="ECO:0000256" key="1">
    <source>
        <dbReference type="SAM" id="MobiDB-lite"/>
    </source>
</evidence>
<comment type="caution">
    <text evidence="2">The sequence shown here is derived from an EMBL/GenBank/DDBJ whole genome shotgun (WGS) entry which is preliminary data.</text>
</comment>
<reference evidence="2 3" key="1">
    <citation type="submission" date="2020-08" db="EMBL/GenBank/DDBJ databases">
        <title>Genomic Encyclopedia of Type Strains, Phase IV (KMG-V): Genome sequencing to study the core and pangenomes of soil and plant-associated prokaryotes.</title>
        <authorList>
            <person name="Whitman W."/>
        </authorList>
    </citation>
    <scope>NUCLEOTIDE SEQUENCE [LARGE SCALE GENOMIC DNA]</scope>
    <source>
        <strain evidence="2 3">X5P2</strain>
    </source>
</reference>
<sequence>MLAKVRSSIFPPISGLVLLDGMGVPRYWSDLAPSTLGKKLIQRESFYPRADEVLGVGKLDDALAELDVEVICRALEAYFLTLRSRPVTPATEERSKSPVAQALSDLPAL</sequence>
<feature type="region of interest" description="Disordered" evidence="1">
    <location>
        <begin position="87"/>
        <end position="109"/>
    </location>
</feature>
<keyword evidence="3" id="KW-1185">Reference proteome</keyword>
<evidence type="ECO:0000313" key="3">
    <source>
        <dbReference type="Proteomes" id="UP000535182"/>
    </source>
</evidence>
<dbReference type="EMBL" id="JACHEB010000006">
    <property type="protein sequence ID" value="MBB5329329.1"/>
    <property type="molecule type" value="Genomic_DNA"/>
</dbReference>
<dbReference type="Proteomes" id="UP000535182">
    <property type="component" value="Unassembled WGS sequence"/>
</dbReference>
<proteinExistence type="predicted"/>
<evidence type="ECO:0000313" key="2">
    <source>
        <dbReference type="EMBL" id="MBB5329329.1"/>
    </source>
</evidence>
<accession>A0A9X0QFL3</accession>
<dbReference type="RefSeq" id="WP_183977710.1">
    <property type="nucleotide sequence ID" value="NZ_JACHEB010000006.1"/>
</dbReference>
<protein>
    <submittedName>
        <fullName evidence="2">Uncharacterized protein</fullName>
    </submittedName>
</protein>